<sequence length="372" mass="42033">MTSSHLHYNLPLIRQLVVIHEEKDDIVDPCLNTETPKDALCLVGSKMNLTWKCKDQYDFTGKTNECLPPNNFLIIAAKEKFLRFKIKTNSSNIVFDDDPFVILPISSVGHPTSIVYDALSTERYLYWIDAHDQHNGRIKKASDDGTIPSKYLNLKHDSNCSQIFDLVIDEIGRQLIMMTTITGSKYGTIIVGDIGKAGKVTGMDIDMKNDRVVWTTIGEYGGTIHAQQINGIGTREQIIGHELILPRTLNIFNGTVYFANEATKTIDVVKSDMTSSHLHYNLPLIRQLVVIHEEKDNIVDPCLNAETPKDALCLVESKMNLTWKCKDQYDFTGKTNECLPPNNFLLIAAKEKFLRFKIKTNSSNIVFDDVSF</sequence>
<dbReference type="WBParaSite" id="JU765_v2.g6785.t2">
    <property type="protein sequence ID" value="JU765_v2.g6785.t2"/>
    <property type="gene ID" value="JU765_v2.g6785"/>
</dbReference>
<accession>A0AC34RGL0</accession>
<evidence type="ECO:0000313" key="2">
    <source>
        <dbReference type="WBParaSite" id="JU765_v2.g6785.t2"/>
    </source>
</evidence>
<dbReference type="Proteomes" id="UP000887576">
    <property type="component" value="Unplaced"/>
</dbReference>
<protein>
    <submittedName>
        <fullName evidence="2">Vitellogenin receptor</fullName>
    </submittedName>
</protein>
<proteinExistence type="predicted"/>
<organism evidence="1 2">
    <name type="scientific">Panagrolaimus sp. JU765</name>
    <dbReference type="NCBI Taxonomy" id="591449"/>
    <lineage>
        <taxon>Eukaryota</taxon>
        <taxon>Metazoa</taxon>
        <taxon>Ecdysozoa</taxon>
        <taxon>Nematoda</taxon>
        <taxon>Chromadorea</taxon>
        <taxon>Rhabditida</taxon>
        <taxon>Tylenchina</taxon>
        <taxon>Panagrolaimomorpha</taxon>
        <taxon>Panagrolaimoidea</taxon>
        <taxon>Panagrolaimidae</taxon>
        <taxon>Panagrolaimus</taxon>
    </lineage>
</organism>
<name>A0AC34RGL0_9BILA</name>
<evidence type="ECO:0000313" key="1">
    <source>
        <dbReference type="Proteomes" id="UP000887576"/>
    </source>
</evidence>
<reference evidence="2" key="1">
    <citation type="submission" date="2022-11" db="UniProtKB">
        <authorList>
            <consortium name="WormBaseParasite"/>
        </authorList>
    </citation>
    <scope>IDENTIFICATION</scope>
</reference>